<comment type="similarity">
    <text evidence="4">Belongs to the SIMIBI class G3E GTPase family. ZNG1 subfamily.</text>
</comment>
<feature type="domain" description="CobW C-terminal" evidence="6">
    <location>
        <begin position="235"/>
        <end position="329"/>
    </location>
</feature>
<dbReference type="Gene3D" id="3.30.1220.10">
    <property type="entry name" value="CobW-like, C-terminal domain"/>
    <property type="match status" value="1"/>
</dbReference>
<sequence length="338" mass="37396">MSDDTTDSRVPVTVLTGFLGSGKTTLLNRILTENHGMRIAVIENEFGEVGIDDGLVLDAEEEVFEMNNGCICCTVRGDLIRILGALLKRKDSFDAILIETTGLADPAPVAQTFFVDDTLRSQLRLDAIVTVVDAKHIIQHLDDDKPADTENEAVEQLAFADRVVLNKTDLVDEDEIGDVRRRIHGINAGVRILPAQHANVDLGDVLGGHAFDLDQVLADEPEFLDDTDHQHDLTVTSVGIEADGVVEVEKLNEWLGVLLGERGTDLFRSKGILNLADTDQRYVFQGVHMLHDGELGAPWREDESRRNRMVFIGRNLDRDQLEREFRACLQPATEGVPA</sequence>
<dbReference type="Pfam" id="PF07683">
    <property type="entry name" value="CobW_C"/>
    <property type="match status" value="1"/>
</dbReference>
<name>A0ABU6AHD8_9PSEU</name>
<evidence type="ECO:0000313" key="7">
    <source>
        <dbReference type="EMBL" id="MEB3370940.1"/>
    </source>
</evidence>
<dbReference type="PANTHER" id="PTHR13748">
    <property type="entry name" value="COBW-RELATED"/>
    <property type="match status" value="1"/>
</dbReference>
<keyword evidence="2" id="KW-0378">Hydrolase</keyword>
<evidence type="ECO:0000256" key="5">
    <source>
        <dbReference type="ARBA" id="ARBA00049117"/>
    </source>
</evidence>
<dbReference type="InterPro" id="IPR027417">
    <property type="entry name" value="P-loop_NTPase"/>
</dbReference>
<dbReference type="PANTHER" id="PTHR13748:SF62">
    <property type="entry name" value="COBW DOMAIN-CONTAINING PROTEIN"/>
    <property type="match status" value="1"/>
</dbReference>
<evidence type="ECO:0000313" key="8">
    <source>
        <dbReference type="Proteomes" id="UP001327093"/>
    </source>
</evidence>
<comment type="caution">
    <text evidence="7">The sequence shown here is derived from an EMBL/GenBank/DDBJ whole genome shotgun (WGS) entry which is preliminary data.</text>
</comment>
<organism evidence="7 8">
    <name type="scientific">Saccharopolyspora mangrovi</name>
    <dbReference type="NCBI Taxonomy" id="3082379"/>
    <lineage>
        <taxon>Bacteria</taxon>
        <taxon>Bacillati</taxon>
        <taxon>Actinomycetota</taxon>
        <taxon>Actinomycetes</taxon>
        <taxon>Pseudonocardiales</taxon>
        <taxon>Pseudonocardiaceae</taxon>
        <taxon>Saccharopolyspora</taxon>
    </lineage>
</organism>
<protein>
    <submittedName>
        <fullName evidence="7">GTP-binding protein</fullName>
    </submittedName>
</protein>
<dbReference type="InterPro" id="IPR051316">
    <property type="entry name" value="Zinc-reg_GTPase_activator"/>
</dbReference>
<dbReference type="CDD" id="cd03112">
    <property type="entry name" value="CobW-like"/>
    <property type="match status" value="1"/>
</dbReference>
<dbReference type="InterPro" id="IPR003495">
    <property type="entry name" value="CobW/HypB/UreG_nucleotide-bd"/>
</dbReference>
<dbReference type="Proteomes" id="UP001327093">
    <property type="component" value="Unassembled WGS sequence"/>
</dbReference>
<evidence type="ECO:0000256" key="1">
    <source>
        <dbReference type="ARBA" id="ARBA00022741"/>
    </source>
</evidence>
<dbReference type="SUPFAM" id="SSF90002">
    <property type="entry name" value="Hypothetical protein YjiA, C-terminal domain"/>
    <property type="match status" value="1"/>
</dbReference>
<reference evidence="7 8" key="1">
    <citation type="submission" date="2023-10" db="EMBL/GenBank/DDBJ databases">
        <title>Saccharopolyspora sp. nov., isolated from mangrove soil.</title>
        <authorList>
            <person name="Lu Y."/>
            <person name="Liu W."/>
        </authorList>
    </citation>
    <scope>NUCLEOTIDE SEQUENCE [LARGE SCALE GENOMIC DNA]</scope>
    <source>
        <strain evidence="7 8">S2-29</strain>
    </source>
</reference>
<keyword evidence="3" id="KW-0143">Chaperone</keyword>
<evidence type="ECO:0000256" key="2">
    <source>
        <dbReference type="ARBA" id="ARBA00022801"/>
    </source>
</evidence>
<dbReference type="Pfam" id="PF02492">
    <property type="entry name" value="cobW"/>
    <property type="match status" value="1"/>
</dbReference>
<keyword evidence="8" id="KW-1185">Reference proteome</keyword>
<evidence type="ECO:0000256" key="4">
    <source>
        <dbReference type="ARBA" id="ARBA00034320"/>
    </source>
</evidence>
<keyword evidence="1" id="KW-0547">Nucleotide-binding</keyword>
<proteinExistence type="inferred from homology"/>
<dbReference type="InterPro" id="IPR011629">
    <property type="entry name" value="CobW-like_C"/>
</dbReference>
<dbReference type="SMART" id="SM00833">
    <property type="entry name" value="CobW_C"/>
    <property type="match status" value="1"/>
</dbReference>
<dbReference type="RefSeq" id="WP_324268411.1">
    <property type="nucleotide sequence ID" value="NZ_JAWLNX010000023.1"/>
</dbReference>
<gene>
    <name evidence="7" type="ORF">R4I43_26400</name>
</gene>
<accession>A0ABU6AHD8</accession>
<dbReference type="SUPFAM" id="SSF52540">
    <property type="entry name" value="P-loop containing nucleoside triphosphate hydrolases"/>
    <property type="match status" value="1"/>
</dbReference>
<dbReference type="Gene3D" id="3.40.50.300">
    <property type="entry name" value="P-loop containing nucleotide triphosphate hydrolases"/>
    <property type="match status" value="1"/>
</dbReference>
<comment type="catalytic activity">
    <reaction evidence="5">
        <text>GTP + H2O = GDP + phosphate + H(+)</text>
        <dbReference type="Rhea" id="RHEA:19669"/>
        <dbReference type="ChEBI" id="CHEBI:15377"/>
        <dbReference type="ChEBI" id="CHEBI:15378"/>
        <dbReference type="ChEBI" id="CHEBI:37565"/>
        <dbReference type="ChEBI" id="CHEBI:43474"/>
        <dbReference type="ChEBI" id="CHEBI:58189"/>
    </reaction>
    <physiologicalReaction direction="left-to-right" evidence="5">
        <dbReference type="Rhea" id="RHEA:19670"/>
    </physiologicalReaction>
</comment>
<evidence type="ECO:0000256" key="3">
    <source>
        <dbReference type="ARBA" id="ARBA00023186"/>
    </source>
</evidence>
<dbReference type="EMBL" id="JAWLNX010000023">
    <property type="protein sequence ID" value="MEB3370940.1"/>
    <property type="molecule type" value="Genomic_DNA"/>
</dbReference>
<dbReference type="InterPro" id="IPR036627">
    <property type="entry name" value="CobW-likC_sf"/>
</dbReference>
<evidence type="ECO:0000259" key="6">
    <source>
        <dbReference type="SMART" id="SM00833"/>
    </source>
</evidence>